<dbReference type="Proteomes" id="UP000823674">
    <property type="component" value="Chromosome A08"/>
</dbReference>
<accession>A0ABQ7LU56</accession>
<evidence type="ECO:0008006" key="4">
    <source>
        <dbReference type="Google" id="ProtNLM"/>
    </source>
</evidence>
<evidence type="ECO:0000313" key="3">
    <source>
        <dbReference type="Proteomes" id="UP000823674"/>
    </source>
</evidence>
<gene>
    <name evidence="2" type="primary">A08p011920.1_BraROA</name>
    <name evidence="2" type="ORF">IGI04_030651</name>
</gene>
<keyword evidence="3" id="KW-1185">Reference proteome</keyword>
<organism evidence="2 3">
    <name type="scientific">Brassica rapa subsp. trilocularis</name>
    <dbReference type="NCBI Taxonomy" id="1813537"/>
    <lineage>
        <taxon>Eukaryota</taxon>
        <taxon>Viridiplantae</taxon>
        <taxon>Streptophyta</taxon>
        <taxon>Embryophyta</taxon>
        <taxon>Tracheophyta</taxon>
        <taxon>Spermatophyta</taxon>
        <taxon>Magnoliopsida</taxon>
        <taxon>eudicotyledons</taxon>
        <taxon>Gunneridae</taxon>
        <taxon>Pentapetalae</taxon>
        <taxon>rosids</taxon>
        <taxon>malvids</taxon>
        <taxon>Brassicales</taxon>
        <taxon>Brassicaceae</taxon>
        <taxon>Brassiceae</taxon>
        <taxon>Brassica</taxon>
    </lineage>
</organism>
<evidence type="ECO:0000256" key="1">
    <source>
        <dbReference type="SAM" id="MobiDB-lite"/>
    </source>
</evidence>
<sequence>MGVAGEHTAAASISVDSRMFRVLEGWVDEVLAEVARLRDVCKNQEDLICRLKLSMKVKVNLQKRRSSRKRRKVEAANKCCTSGTTPGTGHLNLEAGEEGAMER</sequence>
<proteinExistence type="predicted"/>
<feature type="region of interest" description="Disordered" evidence="1">
    <location>
        <begin position="64"/>
        <end position="103"/>
    </location>
</feature>
<reference evidence="2 3" key="1">
    <citation type="submission" date="2021-03" db="EMBL/GenBank/DDBJ databases">
        <authorList>
            <person name="King G.J."/>
            <person name="Bancroft I."/>
            <person name="Baten A."/>
            <person name="Bloomfield J."/>
            <person name="Borpatragohain P."/>
            <person name="He Z."/>
            <person name="Irish N."/>
            <person name="Irwin J."/>
            <person name="Liu K."/>
            <person name="Mauleon R.P."/>
            <person name="Moore J."/>
            <person name="Morris R."/>
            <person name="Ostergaard L."/>
            <person name="Wang B."/>
            <person name="Wells R."/>
        </authorList>
    </citation>
    <scope>NUCLEOTIDE SEQUENCE [LARGE SCALE GENOMIC DNA]</scope>
    <source>
        <strain evidence="2">R-o-18</strain>
        <tissue evidence="2">Leaf</tissue>
    </source>
</reference>
<dbReference type="EMBL" id="JADBGQ010000007">
    <property type="protein sequence ID" value="KAG5389110.1"/>
    <property type="molecule type" value="Genomic_DNA"/>
</dbReference>
<name>A0ABQ7LU56_BRACM</name>
<evidence type="ECO:0000313" key="2">
    <source>
        <dbReference type="EMBL" id="KAG5389110.1"/>
    </source>
</evidence>
<protein>
    <recommendedName>
        <fullName evidence="4">Rx N-terminal domain-containing protein</fullName>
    </recommendedName>
</protein>
<comment type="caution">
    <text evidence="2">The sequence shown here is derived from an EMBL/GenBank/DDBJ whole genome shotgun (WGS) entry which is preliminary data.</text>
</comment>